<dbReference type="SMART" id="SM00388">
    <property type="entry name" value="HisKA"/>
    <property type="match status" value="1"/>
</dbReference>
<evidence type="ECO:0000313" key="8">
    <source>
        <dbReference type="EMBL" id="GGC54345.1"/>
    </source>
</evidence>
<dbReference type="Gene3D" id="3.30.565.10">
    <property type="entry name" value="Histidine kinase-like ATPase, C-terminal domain"/>
    <property type="match status" value="1"/>
</dbReference>
<dbReference type="GO" id="GO:0000155">
    <property type="term" value="F:phosphorelay sensor kinase activity"/>
    <property type="evidence" value="ECO:0007669"/>
    <property type="project" value="InterPro"/>
</dbReference>
<protein>
    <recommendedName>
        <fullName evidence="2">histidine kinase</fullName>
        <ecNumber evidence="2">2.7.13.3</ecNumber>
    </recommendedName>
</protein>
<dbReference type="PANTHER" id="PTHR43047">
    <property type="entry name" value="TWO-COMPONENT HISTIDINE PROTEIN KINASE"/>
    <property type="match status" value="1"/>
</dbReference>
<reference evidence="8" key="1">
    <citation type="journal article" date="2014" name="Int. J. Syst. Evol. Microbiol.">
        <title>Complete genome sequence of Corynebacterium casei LMG S-19264T (=DSM 44701T), isolated from a smear-ripened cheese.</title>
        <authorList>
            <consortium name="US DOE Joint Genome Institute (JGI-PGF)"/>
            <person name="Walter F."/>
            <person name="Albersmeier A."/>
            <person name="Kalinowski J."/>
            <person name="Ruckert C."/>
        </authorList>
    </citation>
    <scope>NUCLEOTIDE SEQUENCE</scope>
    <source>
        <strain evidence="8">CGMCC 1.15343</strain>
    </source>
</reference>
<dbReference type="RefSeq" id="WP_188625252.1">
    <property type="nucleotide sequence ID" value="NZ_BMIL01000002.1"/>
</dbReference>
<dbReference type="InterPro" id="IPR003594">
    <property type="entry name" value="HATPase_dom"/>
</dbReference>
<comment type="catalytic activity">
    <reaction evidence="1">
        <text>ATP + protein L-histidine = ADP + protein N-phospho-L-histidine.</text>
        <dbReference type="EC" id="2.7.13.3"/>
    </reaction>
</comment>
<evidence type="ECO:0000256" key="5">
    <source>
        <dbReference type="ARBA" id="ARBA00022777"/>
    </source>
</evidence>
<evidence type="ECO:0000256" key="4">
    <source>
        <dbReference type="ARBA" id="ARBA00022679"/>
    </source>
</evidence>
<feature type="transmembrane region" description="Helical" evidence="6">
    <location>
        <begin position="352"/>
        <end position="374"/>
    </location>
</feature>
<dbReference type="AlphaFoldDB" id="A0A916U0E7"/>
<dbReference type="CDD" id="cd00075">
    <property type="entry name" value="HATPase"/>
    <property type="match status" value="1"/>
</dbReference>
<sequence length="608" mass="69701">MKKRNFWFITGLMTVALLGVVVMQLYYIKQAYSLNSQLFEQNVNQALSQVVSKVQRRYAYKHYNKKDVEWRSKRRTDRANQIKAIAELKEQQLKDERERRFNQQKRVLADLNFQDSVIRAEFLYPTIVSEAEFVALGDQEKTPLNFDVSIGLDENFNMINGKMRNTFKQETAKTFTMGLSKLPDSIRYLAYSKVDGRPYKISLPSVDAGLAAKFRSEEAIAERRYQESLKQLESDTSWLYNTDDVDVVEEAAKEMHNVNEPLTQRISKDVLDTLILKELLNKNITLDYDFWVKLAKRDSVLYSKASNPIDEVVPANTFKTTLFNDIIRDPGMLYLSFPDKNVAIFNTMRVTMASSGILLLVLLFIFSYTLYTILRQKKVSEMKNDFINNMTHEFKTPVATIMIASEALKDPEVVEDTNRINRLAGIIYDENVRLGNHIERVLSIARLEKNELQLQRDAVDMNELIVAVTESMHLQLQKHGATLTLNLDAAQSTIIGDELHLSNVLYNLIDNAIKYSADAPQITCSTRNTERNLIIEVADQGIGITKEHSKRIFDQFYRVPTGNLHDVKGFGLGLNYVQDIVKQLSGTIKVQSEKDKGTVFIITLPLIK</sequence>
<dbReference type="GO" id="GO:0005886">
    <property type="term" value="C:plasma membrane"/>
    <property type="evidence" value="ECO:0007669"/>
    <property type="project" value="TreeGrafter"/>
</dbReference>
<dbReference type="InterPro" id="IPR004358">
    <property type="entry name" value="Sig_transdc_His_kin-like_C"/>
</dbReference>
<keyword evidence="6" id="KW-0812">Transmembrane</keyword>
<dbReference type="PRINTS" id="PR00344">
    <property type="entry name" value="BCTRLSENSOR"/>
</dbReference>
<keyword evidence="5" id="KW-0418">Kinase</keyword>
<name>A0A916U0E7_9SPHI</name>
<dbReference type="FunFam" id="3.30.565.10:FF:000006">
    <property type="entry name" value="Sensor histidine kinase WalK"/>
    <property type="match status" value="1"/>
</dbReference>
<dbReference type="InterPro" id="IPR036890">
    <property type="entry name" value="HATPase_C_sf"/>
</dbReference>
<dbReference type="PANTHER" id="PTHR43047:SF72">
    <property type="entry name" value="OSMOSENSING HISTIDINE PROTEIN KINASE SLN1"/>
    <property type="match status" value="1"/>
</dbReference>
<dbReference type="InterPro" id="IPR036097">
    <property type="entry name" value="HisK_dim/P_sf"/>
</dbReference>
<feature type="transmembrane region" description="Helical" evidence="6">
    <location>
        <begin position="7"/>
        <end position="27"/>
    </location>
</feature>
<gene>
    <name evidence="8" type="ORF">GCM10011387_04870</name>
</gene>
<keyword evidence="3" id="KW-0597">Phosphoprotein</keyword>
<dbReference type="GO" id="GO:0009927">
    <property type="term" value="F:histidine phosphotransfer kinase activity"/>
    <property type="evidence" value="ECO:0007669"/>
    <property type="project" value="TreeGrafter"/>
</dbReference>
<dbReference type="SUPFAM" id="SSF55874">
    <property type="entry name" value="ATPase domain of HSP90 chaperone/DNA topoisomerase II/histidine kinase"/>
    <property type="match status" value="1"/>
</dbReference>
<dbReference type="SUPFAM" id="SSF47384">
    <property type="entry name" value="Homodimeric domain of signal transducing histidine kinase"/>
    <property type="match status" value="1"/>
</dbReference>
<dbReference type="Pfam" id="PF02518">
    <property type="entry name" value="HATPase_c"/>
    <property type="match status" value="1"/>
</dbReference>
<dbReference type="InterPro" id="IPR005467">
    <property type="entry name" value="His_kinase_dom"/>
</dbReference>
<dbReference type="CDD" id="cd00082">
    <property type="entry name" value="HisKA"/>
    <property type="match status" value="1"/>
</dbReference>
<dbReference type="Pfam" id="PF00512">
    <property type="entry name" value="HisKA"/>
    <property type="match status" value="1"/>
</dbReference>
<dbReference type="InterPro" id="IPR003661">
    <property type="entry name" value="HisK_dim/P_dom"/>
</dbReference>
<keyword evidence="4" id="KW-0808">Transferase</keyword>
<keyword evidence="9" id="KW-1185">Reference proteome</keyword>
<dbReference type="Gene3D" id="1.10.287.130">
    <property type="match status" value="1"/>
</dbReference>
<feature type="domain" description="Histidine kinase" evidence="7">
    <location>
        <begin position="389"/>
        <end position="608"/>
    </location>
</feature>
<evidence type="ECO:0000256" key="2">
    <source>
        <dbReference type="ARBA" id="ARBA00012438"/>
    </source>
</evidence>
<accession>A0A916U0E7</accession>
<evidence type="ECO:0000259" key="7">
    <source>
        <dbReference type="PROSITE" id="PS50109"/>
    </source>
</evidence>
<evidence type="ECO:0000256" key="1">
    <source>
        <dbReference type="ARBA" id="ARBA00000085"/>
    </source>
</evidence>
<evidence type="ECO:0000256" key="6">
    <source>
        <dbReference type="SAM" id="Phobius"/>
    </source>
</evidence>
<dbReference type="EMBL" id="BMIL01000002">
    <property type="protein sequence ID" value="GGC54345.1"/>
    <property type="molecule type" value="Genomic_DNA"/>
</dbReference>
<keyword evidence="6" id="KW-0472">Membrane</keyword>
<evidence type="ECO:0000313" key="9">
    <source>
        <dbReference type="Proteomes" id="UP000651668"/>
    </source>
</evidence>
<reference evidence="8" key="2">
    <citation type="submission" date="2020-09" db="EMBL/GenBank/DDBJ databases">
        <authorList>
            <person name="Sun Q."/>
            <person name="Zhou Y."/>
        </authorList>
    </citation>
    <scope>NUCLEOTIDE SEQUENCE</scope>
    <source>
        <strain evidence="8">CGMCC 1.15343</strain>
    </source>
</reference>
<organism evidence="8 9">
    <name type="scientific">Pedobacter quisquiliarum</name>
    <dbReference type="NCBI Taxonomy" id="1834438"/>
    <lineage>
        <taxon>Bacteria</taxon>
        <taxon>Pseudomonadati</taxon>
        <taxon>Bacteroidota</taxon>
        <taxon>Sphingobacteriia</taxon>
        <taxon>Sphingobacteriales</taxon>
        <taxon>Sphingobacteriaceae</taxon>
        <taxon>Pedobacter</taxon>
    </lineage>
</organism>
<evidence type="ECO:0000256" key="3">
    <source>
        <dbReference type="ARBA" id="ARBA00022553"/>
    </source>
</evidence>
<keyword evidence="6" id="KW-1133">Transmembrane helix</keyword>
<dbReference type="EC" id="2.7.13.3" evidence="2"/>
<dbReference type="Proteomes" id="UP000651668">
    <property type="component" value="Unassembled WGS sequence"/>
</dbReference>
<comment type="caution">
    <text evidence="8">The sequence shown here is derived from an EMBL/GenBank/DDBJ whole genome shotgun (WGS) entry which is preliminary data.</text>
</comment>
<dbReference type="SMART" id="SM00387">
    <property type="entry name" value="HATPase_c"/>
    <property type="match status" value="1"/>
</dbReference>
<proteinExistence type="predicted"/>
<dbReference type="PROSITE" id="PS50109">
    <property type="entry name" value="HIS_KIN"/>
    <property type="match status" value="1"/>
</dbReference>